<organism evidence="2 3">
    <name type="scientific">Actinokineospora auranticolor</name>
    <dbReference type="NCBI Taxonomy" id="155976"/>
    <lineage>
        <taxon>Bacteria</taxon>
        <taxon>Bacillati</taxon>
        <taxon>Actinomycetota</taxon>
        <taxon>Actinomycetes</taxon>
        <taxon>Pseudonocardiales</taxon>
        <taxon>Pseudonocardiaceae</taxon>
        <taxon>Actinokineospora</taxon>
    </lineage>
</organism>
<dbReference type="AlphaFoldDB" id="A0A2S6GDF7"/>
<dbReference type="Proteomes" id="UP000239203">
    <property type="component" value="Unassembled WGS sequence"/>
</dbReference>
<keyword evidence="3" id="KW-1185">Reference proteome</keyword>
<proteinExistence type="predicted"/>
<dbReference type="RefSeq" id="WP_181043894.1">
    <property type="nucleotide sequence ID" value="NZ_CP154825.1"/>
</dbReference>
<accession>A0A2S6GDF7</accession>
<sequence length="106" mass="12298">MSVSSTPVRSDEDIRVEIEERVLPAIDDVDTALVRVCVECGVVLVVGRVDWDSQAPIVAARLGEVDGVVEVRNRLRCTWDDVSRYPWHPHLPKWTHHRRHPKWNRR</sequence>
<dbReference type="EMBL" id="PTIX01000030">
    <property type="protein sequence ID" value="PPK63284.1"/>
    <property type="molecule type" value="Genomic_DNA"/>
</dbReference>
<dbReference type="Pfam" id="PF04972">
    <property type="entry name" value="BON"/>
    <property type="match status" value="1"/>
</dbReference>
<dbReference type="InterPro" id="IPR007055">
    <property type="entry name" value="BON_dom"/>
</dbReference>
<evidence type="ECO:0000313" key="3">
    <source>
        <dbReference type="Proteomes" id="UP000239203"/>
    </source>
</evidence>
<gene>
    <name evidence="2" type="ORF">CLV40_13076</name>
</gene>
<protein>
    <submittedName>
        <fullName evidence="2">BON domain-containing protein</fullName>
    </submittedName>
</protein>
<comment type="caution">
    <text evidence="2">The sequence shown here is derived from an EMBL/GenBank/DDBJ whole genome shotgun (WGS) entry which is preliminary data.</text>
</comment>
<feature type="domain" description="BON" evidence="1">
    <location>
        <begin position="10"/>
        <end position="76"/>
    </location>
</feature>
<name>A0A2S6GDF7_9PSEU</name>
<evidence type="ECO:0000313" key="2">
    <source>
        <dbReference type="EMBL" id="PPK63284.1"/>
    </source>
</evidence>
<dbReference type="Gene3D" id="3.30.1340.30">
    <property type="match status" value="1"/>
</dbReference>
<reference evidence="2 3" key="1">
    <citation type="submission" date="2018-02" db="EMBL/GenBank/DDBJ databases">
        <title>Genomic Encyclopedia of Archaeal and Bacterial Type Strains, Phase II (KMG-II): from individual species to whole genera.</title>
        <authorList>
            <person name="Goeker M."/>
        </authorList>
    </citation>
    <scope>NUCLEOTIDE SEQUENCE [LARGE SCALE GENOMIC DNA]</scope>
    <source>
        <strain evidence="2 3">YU 961-1</strain>
    </source>
</reference>
<evidence type="ECO:0000259" key="1">
    <source>
        <dbReference type="Pfam" id="PF04972"/>
    </source>
</evidence>